<protein>
    <submittedName>
        <fullName evidence="1">Uncharacterized protein</fullName>
    </submittedName>
</protein>
<evidence type="ECO:0000313" key="1">
    <source>
        <dbReference type="EMBL" id="KAK7027414.1"/>
    </source>
</evidence>
<proteinExistence type="predicted"/>
<organism evidence="1 2">
    <name type="scientific">Paramarasmius palmivorus</name>
    <dbReference type="NCBI Taxonomy" id="297713"/>
    <lineage>
        <taxon>Eukaryota</taxon>
        <taxon>Fungi</taxon>
        <taxon>Dikarya</taxon>
        <taxon>Basidiomycota</taxon>
        <taxon>Agaricomycotina</taxon>
        <taxon>Agaricomycetes</taxon>
        <taxon>Agaricomycetidae</taxon>
        <taxon>Agaricales</taxon>
        <taxon>Marasmiineae</taxon>
        <taxon>Marasmiaceae</taxon>
        <taxon>Paramarasmius</taxon>
    </lineage>
</organism>
<comment type="caution">
    <text evidence="1">The sequence shown here is derived from an EMBL/GenBank/DDBJ whole genome shotgun (WGS) entry which is preliminary data.</text>
</comment>
<dbReference type="AlphaFoldDB" id="A0AAW0BM60"/>
<evidence type="ECO:0000313" key="2">
    <source>
        <dbReference type="Proteomes" id="UP001383192"/>
    </source>
</evidence>
<dbReference type="EMBL" id="JAYKXP010000096">
    <property type="protein sequence ID" value="KAK7027414.1"/>
    <property type="molecule type" value="Genomic_DNA"/>
</dbReference>
<gene>
    <name evidence="1" type="ORF">VNI00_015250</name>
</gene>
<dbReference type="Proteomes" id="UP001383192">
    <property type="component" value="Unassembled WGS sequence"/>
</dbReference>
<sequence>MDRLSTSPYTAQSPLFQNLLTRDLLRMHEVSKSAYEQIEQYYRTEFGPSKLYGDFFTSLQDVTAFREQMAKNKAIVIGEALVHMLGRTNVTSDILEVCLPANQLVSMGEKIAQLGAIYSPLPPMEYNGKVVSTAQHPIFHEAVTTEYRKIFPNIGDLAERYDDNCIAGLFVFKTERKRQIHLIAASSEPVEVLLGGHSTLSMNIATAHQVVSFYPTTSFIDKKTVRLMDNTPSITKLTEAYGKSGWVSADALTGEEVLHPDHELSIKTRWFGDNHCWVIDHPAVSTEGNHDPYLSLKTCSWYLCCSSATATRLVRNRMENENFKNAHVVTWETEKAVWTHPCFWFLEGDLLFRRVARRSTNSVDSTLVIPDSNDIFDIGYKEMANMFAASERGSEMESQRTDLAEWKYIRGKTECSHRSVRCISDLEPAVVEFMKGLYNKVNENHKKNHNLRMIRNDIIRIRKLYSSLSSSIQQPSGYAICIILQCIDDVRNTGCCETVQFQLEFSLSPPNKKLHITCSIIIPEDKVNAVQSELAEITTWNQEEFRQAGVSVRLATLQG</sequence>
<name>A0AAW0BM60_9AGAR</name>
<reference evidence="1 2" key="1">
    <citation type="submission" date="2024-01" db="EMBL/GenBank/DDBJ databases">
        <title>A draft genome for a cacao thread blight-causing isolate of Paramarasmius palmivorus.</title>
        <authorList>
            <person name="Baruah I.K."/>
            <person name="Bukari Y."/>
            <person name="Amoako-Attah I."/>
            <person name="Meinhardt L.W."/>
            <person name="Bailey B.A."/>
            <person name="Cohen S.P."/>
        </authorList>
    </citation>
    <scope>NUCLEOTIDE SEQUENCE [LARGE SCALE GENOMIC DNA]</scope>
    <source>
        <strain evidence="1 2">GH-12</strain>
    </source>
</reference>
<keyword evidence="2" id="KW-1185">Reference proteome</keyword>
<accession>A0AAW0BM60</accession>